<dbReference type="InterPro" id="IPR036875">
    <property type="entry name" value="Znf_CCHC_sf"/>
</dbReference>
<name>A0ABR2DJ47_9ROSI</name>
<dbReference type="Gene3D" id="3.30.70.270">
    <property type="match status" value="2"/>
</dbReference>
<keyword evidence="11" id="KW-0695">RNA-directed DNA polymerase</keyword>
<evidence type="ECO:0000259" key="19">
    <source>
        <dbReference type="PROSITE" id="PS50994"/>
    </source>
</evidence>
<dbReference type="SMART" id="SM00343">
    <property type="entry name" value="ZnF_C2HC"/>
    <property type="match status" value="1"/>
</dbReference>
<dbReference type="InterPro" id="IPR043128">
    <property type="entry name" value="Rev_trsase/Diguanyl_cyclase"/>
</dbReference>
<evidence type="ECO:0000313" key="20">
    <source>
        <dbReference type="EMBL" id="KAK8540318.1"/>
    </source>
</evidence>
<keyword evidence="10" id="KW-0229">DNA integration</keyword>
<evidence type="ECO:0000256" key="15">
    <source>
        <dbReference type="PROSITE-ProRule" id="PRU00047"/>
    </source>
</evidence>
<evidence type="ECO:0000256" key="2">
    <source>
        <dbReference type="ARBA" id="ARBA00022679"/>
    </source>
</evidence>
<dbReference type="Pfam" id="PF00078">
    <property type="entry name" value="RVT_1"/>
    <property type="match status" value="1"/>
</dbReference>
<evidence type="ECO:0000313" key="21">
    <source>
        <dbReference type="Proteomes" id="UP001472677"/>
    </source>
</evidence>
<dbReference type="Proteomes" id="UP001472677">
    <property type="component" value="Unassembled WGS sequence"/>
</dbReference>
<keyword evidence="2" id="KW-0808">Transferase</keyword>
<feature type="domain" description="CCHC-type" evidence="17">
    <location>
        <begin position="449"/>
        <end position="463"/>
    </location>
</feature>
<dbReference type="InterPro" id="IPR000477">
    <property type="entry name" value="RT_dom"/>
</dbReference>
<dbReference type="InterPro" id="IPR036397">
    <property type="entry name" value="RNaseH_sf"/>
</dbReference>
<dbReference type="InterPro" id="IPR056924">
    <property type="entry name" value="SH3_Tf2-1"/>
</dbReference>
<dbReference type="SUPFAM" id="SSF56672">
    <property type="entry name" value="DNA/RNA polymerases"/>
    <property type="match status" value="1"/>
</dbReference>
<evidence type="ECO:0000256" key="13">
    <source>
        <dbReference type="ARBA" id="ARBA00023125"/>
    </source>
</evidence>
<evidence type="ECO:0000256" key="14">
    <source>
        <dbReference type="ARBA" id="ARBA00023172"/>
    </source>
</evidence>
<dbReference type="Gene3D" id="3.30.420.10">
    <property type="entry name" value="Ribonuclease H-like superfamily/Ribonuclease H"/>
    <property type="match status" value="1"/>
</dbReference>
<reference evidence="20 21" key="1">
    <citation type="journal article" date="2024" name="G3 (Bethesda)">
        <title>Genome assembly of Hibiscus sabdariffa L. provides insights into metabolisms of medicinal natural products.</title>
        <authorList>
            <person name="Kim T."/>
        </authorList>
    </citation>
    <scope>NUCLEOTIDE SEQUENCE [LARGE SCALE GENOMIC DNA]</scope>
    <source>
        <strain evidence="20">TK-2024</strain>
        <tissue evidence="20">Old leaves</tissue>
    </source>
</reference>
<dbReference type="PANTHER" id="PTHR37984:SF5">
    <property type="entry name" value="PROTEIN NYNRIN-LIKE"/>
    <property type="match status" value="1"/>
</dbReference>
<feature type="compositionally biased region" description="Low complexity" evidence="16">
    <location>
        <begin position="377"/>
        <end position="388"/>
    </location>
</feature>
<evidence type="ECO:0000256" key="12">
    <source>
        <dbReference type="ARBA" id="ARBA00022932"/>
    </source>
</evidence>
<dbReference type="SUPFAM" id="SSF57756">
    <property type="entry name" value="Retrovirus zinc finger-like domains"/>
    <property type="match status" value="1"/>
</dbReference>
<dbReference type="CDD" id="cd01647">
    <property type="entry name" value="RT_LTR"/>
    <property type="match status" value="1"/>
</dbReference>
<keyword evidence="21" id="KW-1185">Reference proteome</keyword>
<gene>
    <name evidence="20" type="ORF">V6N12_046605</name>
</gene>
<dbReference type="PROSITE" id="PS50878">
    <property type="entry name" value="RT_POL"/>
    <property type="match status" value="1"/>
</dbReference>
<evidence type="ECO:0000256" key="16">
    <source>
        <dbReference type="SAM" id="MobiDB-lite"/>
    </source>
</evidence>
<dbReference type="EMBL" id="JBBPBM010000025">
    <property type="protein sequence ID" value="KAK8540318.1"/>
    <property type="molecule type" value="Genomic_DNA"/>
</dbReference>
<feature type="domain" description="Integrase catalytic" evidence="19">
    <location>
        <begin position="1243"/>
        <end position="1406"/>
    </location>
</feature>
<organism evidence="20 21">
    <name type="scientific">Hibiscus sabdariffa</name>
    <name type="common">roselle</name>
    <dbReference type="NCBI Taxonomy" id="183260"/>
    <lineage>
        <taxon>Eukaryota</taxon>
        <taxon>Viridiplantae</taxon>
        <taxon>Streptophyta</taxon>
        <taxon>Embryophyta</taxon>
        <taxon>Tracheophyta</taxon>
        <taxon>Spermatophyta</taxon>
        <taxon>Magnoliopsida</taxon>
        <taxon>eudicotyledons</taxon>
        <taxon>Gunneridae</taxon>
        <taxon>Pentapetalae</taxon>
        <taxon>rosids</taxon>
        <taxon>malvids</taxon>
        <taxon>Malvales</taxon>
        <taxon>Malvaceae</taxon>
        <taxon>Malvoideae</taxon>
        <taxon>Hibiscus</taxon>
    </lineage>
</organism>
<keyword evidence="1" id="KW-0645">Protease</keyword>
<dbReference type="InterPro" id="IPR012337">
    <property type="entry name" value="RNaseH-like_sf"/>
</dbReference>
<evidence type="ECO:0000256" key="4">
    <source>
        <dbReference type="ARBA" id="ARBA00022722"/>
    </source>
</evidence>
<protein>
    <recommendedName>
        <fullName evidence="22">Reverse transcriptase</fullName>
    </recommendedName>
</protein>
<dbReference type="PANTHER" id="PTHR37984">
    <property type="entry name" value="PROTEIN CBG26694"/>
    <property type="match status" value="1"/>
</dbReference>
<dbReference type="Pfam" id="PF24626">
    <property type="entry name" value="SH3_Tf2-1"/>
    <property type="match status" value="1"/>
</dbReference>
<keyword evidence="7" id="KW-0255">Endonuclease</keyword>
<keyword evidence="3" id="KW-0548">Nucleotidyltransferase</keyword>
<dbReference type="Pfam" id="PF03732">
    <property type="entry name" value="Retrotrans_gag"/>
    <property type="match status" value="1"/>
</dbReference>
<evidence type="ECO:0000256" key="7">
    <source>
        <dbReference type="ARBA" id="ARBA00022759"/>
    </source>
</evidence>
<dbReference type="InterPro" id="IPR001878">
    <property type="entry name" value="Znf_CCHC"/>
</dbReference>
<evidence type="ECO:0000256" key="6">
    <source>
        <dbReference type="ARBA" id="ARBA00022750"/>
    </source>
</evidence>
<feature type="region of interest" description="Disordered" evidence="16">
    <location>
        <begin position="133"/>
        <end position="166"/>
    </location>
</feature>
<keyword evidence="15" id="KW-0863">Zinc-finger</keyword>
<evidence type="ECO:0000256" key="10">
    <source>
        <dbReference type="ARBA" id="ARBA00022908"/>
    </source>
</evidence>
<dbReference type="InterPro" id="IPR005162">
    <property type="entry name" value="Retrotrans_gag_dom"/>
</dbReference>
<dbReference type="InterPro" id="IPR050951">
    <property type="entry name" value="Retrovirus_Pol_polyprotein"/>
</dbReference>
<evidence type="ECO:0000256" key="5">
    <source>
        <dbReference type="ARBA" id="ARBA00022723"/>
    </source>
</evidence>
<dbReference type="CDD" id="cd09274">
    <property type="entry name" value="RNase_HI_RT_Ty3"/>
    <property type="match status" value="1"/>
</dbReference>
<evidence type="ECO:0000256" key="11">
    <source>
        <dbReference type="ARBA" id="ARBA00022918"/>
    </source>
</evidence>
<keyword evidence="13" id="KW-0238">DNA-binding</keyword>
<evidence type="ECO:0008006" key="22">
    <source>
        <dbReference type="Google" id="ProtNLM"/>
    </source>
</evidence>
<keyword evidence="9" id="KW-0460">Magnesium</keyword>
<dbReference type="Pfam" id="PF17917">
    <property type="entry name" value="RT_RNaseH"/>
    <property type="match status" value="1"/>
</dbReference>
<dbReference type="Gene3D" id="3.10.20.370">
    <property type="match status" value="1"/>
</dbReference>
<dbReference type="Pfam" id="PF00098">
    <property type="entry name" value="zf-CCHC"/>
    <property type="match status" value="1"/>
</dbReference>
<proteinExistence type="predicted"/>
<keyword evidence="4" id="KW-0540">Nuclease</keyword>
<dbReference type="Gene3D" id="3.10.10.10">
    <property type="entry name" value="HIV Type 1 Reverse Transcriptase, subunit A, domain 1"/>
    <property type="match status" value="1"/>
</dbReference>
<keyword evidence="5" id="KW-0479">Metal-binding</keyword>
<evidence type="ECO:0000256" key="3">
    <source>
        <dbReference type="ARBA" id="ARBA00022695"/>
    </source>
</evidence>
<dbReference type="SUPFAM" id="SSF53098">
    <property type="entry name" value="Ribonuclease H-like"/>
    <property type="match status" value="1"/>
</dbReference>
<keyword evidence="14" id="KW-0233">DNA recombination</keyword>
<keyword evidence="12" id="KW-0239">DNA-directed DNA polymerase</keyword>
<dbReference type="InterPro" id="IPR043502">
    <property type="entry name" value="DNA/RNA_pol_sf"/>
</dbReference>
<dbReference type="InterPro" id="IPR041588">
    <property type="entry name" value="Integrase_H2C2"/>
</dbReference>
<dbReference type="InterPro" id="IPR001584">
    <property type="entry name" value="Integrase_cat-core"/>
</dbReference>
<feature type="domain" description="Reverse transcriptase" evidence="18">
    <location>
        <begin position="710"/>
        <end position="889"/>
    </location>
</feature>
<evidence type="ECO:0000259" key="17">
    <source>
        <dbReference type="PROSITE" id="PS50158"/>
    </source>
</evidence>
<evidence type="ECO:0000256" key="8">
    <source>
        <dbReference type="ARBA" id="ARBA00022801"/>
    </source>
</evidence>
<sequence length="1711" mass="194572">MQITSLVEARRQEDQGINFCSRLCWMDFGEPCVFSSSDFCISGLEYRYALVVPVPRFLAGIRVSVLLGEYRGVSVPEFLTGVLVPVRAFEYRYGPSEISYWNPLKLSCGMARPRKGVRGGGQAPVRLDEVEIEQGDEETLPPPPSVGGEANEGGARPQGEVGPQVAQGPAVGDMTPLIQAIAGAFQTAMAGVQGAAQPQGGGNGLPLERLRHLGGVEFRGLPPERSKAWLESTTCILGHMECTDTRKLGCAVSLLQGDAYAWWTIVTSSLDEGETTWEFFQSAFRKKYLGTRYEDEKKREFMALVQGSMSVSEYEIQFVRLSQYAPELVPTERDRCDRFRYGLVKEVKTYVLAYDYTDFDVLVARAKDIEQSLGFPARASGSSAGKRSANWDKDSAKRHKDRRYQPEPRRGSGNPGGGHQGQGIPHRAPEFAKCRRRHTGECWGNGSTCWNCGVRGHMRRDCPHPARDGQAPVRAAEPQRGRGRGRGNFQRGNDGQRNVAHVVAVQPEGGGPARVYAQREGRNDTDVIAGNFSLQSLSLLSLIDSSSTHSYILREHARLLDVPCEVLDVGFDVILGMDWLVEHRARVYFETKRVSLKLADDHEIVVVGENIKFLSNVISALEEQRLMDNGCQAYLAYVMNPNMGEARLGDIRTVCDFPGVFSEELPGLSPDREVEFVIETHADAAPVSISPYRMAPKELKELKTQLQELLDRGFIRPSTSPWGAPVLFVRKKDESLRMCIDYRQLNKMTVKNKYPLPRIDDLFDQLRGASVFSKIDLRSGYYQLKVREQDVLKTAFRTRYGHYEFLVMPFGLTNAPAAFMDLMNRVFHEYLDQFVVVFIDDILVYSRTEEDHDRHLRLVLQTLLENQLYAKLSKCEFWIREVVFLGHVVSSEGIRVDPKKVEAVVNWKQPKSVTEIRSFLGLAGYYRRFVSGFSKVAAPLTKLLQKGVKYEWSDARQQAFEKLKEALTNAPVLIQPVSGKEFVVYSDASYVGLGCVLMQEGRVVAYASRQLKTHEKNYPTHDMELAAVVFALKIWRHYLYGERCTVYTDHKSLKYLMTQKELNLRQRRWLELLKDYDLSIEYHPGKANVVADALSRKVAVELRAMFARLSISRDGGLVAELQVKPTLIQLIREKQLQDSAMAAYVQDIAEGKPTEFRFSDEGILCFKDRIVVPDNRELRRTILTEAHSSPFSMHPGSTKMYRDMKDEYYWVGLKKDVAEFVSKCMVCQRVKAEHQFPSGLLQPLKIPEWKWERITMDFVTGLPLTPSKKNSVWVIVDRLTKCAHFLPVHTTDTTDKLAELYIREFVRLHGVPKSIVSDRDSKFTARFWDCLHTALGSQLNFSTSYHPQTDGQSERVIQVLEDMLRCCIIDFQGSWEKQLPLVEFAYNNSYQASIQMAPYEALYGRRERLKAASDRQKSYADLKRREIEYAVGDRVFLKVSPWKKVMRFGRKGKLSPRFIGPYEIVESDSSHVMAVEEIELNPDLSYDEEPVEILASDSKVLRGRTIELVKVKWRHRGVEEATWERKEDMMEQFPYLFPSVEWVVYALFFLIRNRGYRVGSFERSGGGSGKSSDFDDVWGFRLGLISQSKLERLCWMDFGEPCVFSSSDFCISGLEYRYALVVPVPRFLAGIRVSVLLGEYRYSLELVPVPFESRIGTARPNVALYRYSGSVSVPEFLTGVLVSVRAFEYRYGPSEISYWNPLKYESLHFSP</sequence>
<dbReference type="PROSITE" id="PS50158">
    <property type="entry name" value="ZF_CCHC"/>
    <property type="match status" value="1"/>
</dbReference>
<evidence type="ECO:0000259" key="18">
    <source>
        <dbReference type="PROSITE" id="PS50878"/>
    </source>
</evidence>
<keyword evidence="6" id="KW-0064">Aspartyl protease</keyword>
<keyword evidence="8" id="KW-0378">Hydrolase</keyword>
<feature type="region of interest" description="Disordered" evidence="16">
    <location>
        <begin position="463"/>
        <end position="494"/>
    </location>
</feature>
<dbReference type="PROSITE" id="PS50994">
    <property type="entry name" value="INTEGRASE"/>
    <property type="match status" value="1"/>
</dbReference>
<accession>A0ABR2DJ47</accession>
<keyword evidence="15" id="KW-0862">Zinc</keyword>
<comment type="caution">
    <text evidence="20">The sequence shown here is derived from an EMBL/GenBank/DDBJ whole genome shotgun (WGS) entry which is preliminary data.</text>
</comment>
<dbReference type="Gene3D" id="1.10.340.70">
    <property type="match status" value="1"/>
</dbReference>
<evidence type="ECO:0000256" key="9">
    <source>
        <dbReference type="ARBA" id="ARBA00022842"/>
    </source>
</evidence>
<dbReference type="Pfam" id="PF17921">
    <property type="entry name" value="Integrase_H2C2"/>
    <property type="match status" value="1"/>
</dbReference>
<evidence type="ECO:0000256" key="1">
    <source>
        <dbReference type="ARBA" id="ARBA00022670"/>
    </source>
</evidence>
<feature type="region of interest" description="Disordered" evidence="16">
    <location>
        <begin position="376"/>
        <end position="426"/>
    </location>
</feature>
<dbReference type="InterPro" id="IPR041373">
    <property type="entry name" value="RT_RNaseH"/>
</dbReference>